<feature type="domain" description="B30.2/SPRY" evidence="1">
    <location>
        <begin position="1"/>
        <end position="163"/>
    </location>
</feature>
<protein>
    <submittedName>
        <fullName evidence="2">Spry domain containing socs box protein</fullName>
    </submittedName>
</protein>
<dbReference type="EMBL" id="JAOAOG010000334">
    <property type="protein sequence ID" value="KAJ6227505.1"/>
    <property type="molecule type" value="Genomic_DNA"/>
</dbReference>
<reference evidence="2" key="2">
    <citation type="submission" date="2022-08" db="EMBL/GenBank/DDBJ databases">
        <title>Novel sulphate-reducing endosymbionts in the free-living metamonad Anaeramoeba.</title>
        <authorList>
            <person name="Jerlstrom-Hultqvist J."/>
            <person name="Cepicka I."/>
            <person name="Gallot-Lavallee L."/>
            <person name="Salas-Leiva D."/>
            <person name="Curtis B.A."/>
            <person name="Zahonova K."/>
            <person name="Pipaliya S."/>
            <person name="Dacks J."/>
            <person name="Roger A.J."/>
        </authorList>
    </citation>
    <scope>NUCLEOTIDE SEQUENCE</scope>
    <source>
        <strain evidence="2">Busselton2</strain>
    </source>
</reference>
<comment type="caution">
    <text evidence="2">The sequence shown here is derived from an EMBL/GenBank/DDBJ whole genome shotgun (WGS) entry which is preliminary data.</text>
</comment>
<dbReference type="EMBL" id="JANTQA010000075">
    <property type="protein sequence ID" value="KAJ3423893.1"/>
    <property type="molecule type" value="Genomic_DNA"/>
</dbReference>
<dbReference type="SUPFAM" id="SSF49899">
    <property type="entry name" value="Concanavalin A-like lectins/glucanases"/>
    <property type="match status" value="1"/>
</dbReference>
<gene>
    <name evidence="2" type="ORF">M0812_29524</name>
    <name evidence="3" type="ORF">M0813_09744</name>
</gene>
<evidence type="ECO:0000259" key="1">
    <source>
        <dbReference type="PROSITE" id="PS50188"/>
    </source>
</evidence>
<dbReference type="AlphaFoldDB" id="A0AAV7Y2C9"/>
<evidence type="ECO:0000313" key="2">
    <source>
        <dbReference type="EMBL" id="KAJ3423893.1"/>
    </source>
</evidence>
<keyword evidence="5" id="KW-1185">Reference proteome</keyword>
<dbReference type="Proteomes" id="UP001150062">
    <property type="component" value="Unassembled WGS sequence"/>
</dbReference>
<reference evidence="3" key="1">
    <citation type="submission" date="2022-08" db="EMBL/GenBank/DDBJ databases">
        <title>Novel sulfate-reducing endosymbionts in the free-living metamonad Anaeramoeba.</title>
        <authorList>
            <person name="Jerlstrom-Hultqvist J."/>
            <person name="Cepicka I."/>
            <person name="Gallot-Lavallee L."/>
            <person name="Salas-Leiva D."/>
            <person name="Curtis B.A."/>
            <person name="Zahonova K."/>
            <person name="Pipaliya S."/>
            <person name="Dacks J."/>
            <person name="Roger A.J."/>
        </authorList>
    </citation>
    <scope>NUCLEOTIDE SEQUENCE</scope>
    <source>
        <strain evidence="3">Schooner1</strain>
    </source>
</reference>
<evidence type="ECO:0000313" key="5">
    <source>
        <dbReference type="Proteomes" id="UP001150062"/>
    </source>
</evidence>
<dbReference type="PANTHER" id="PTHR12245">
    <property type="entry name" value="SPRY DOMAIN CONTAINING SOCS BOX PROTEIN"/>
    <property type="match status" value="1"/>
</dbReference>
<dbReference type="InterPro" id="IPR001870">
    <property type="entry name" value="B30.2/SPRY"/>
</dbReference>
<proteinExistence type="predicted"/>
<dbReference type="Pfam" id="PF00622">
    <property type="entry name" value="SPRY"/>
    <property type="match status" value="1"/>
</dbReference>
<evidence type="ECO:0000313" key="3">
    <source>
        <dbReference type="EMBL" id="KAJ6227505.1"/>
    </source>
</evidence>
<sequence length="163" mass="18731">MCEADSPYNTDSFIILNAGKITLSNSNKTLLSTAMNWKTSRGKVVMETGKWQFQFRIDKVPSDGTIATMIGVCTPSTTKIAYQGEGWMFYGYDGHKWHKYSDQQYNNVKWKTGDIIGMFLDMDKHTLRYEYNKKDCGIAYENLPSKLVLAIDMYYVNEQVTIL</sequence>
<dbReference type="InterPro" id="IPR013320">
    <property type="entry name" value="ConA-like_dom_sf"/>
</dbReference>
<name>A0AAV7Y2C9_9EUKA</name>
<dbReference type="PROSITE" id="PS50188">
    <property type="entry name" value="B302_SPRY"/>
    <property type="match status" value="1"/>
</dbReference>
<evidence type="ECO:0000313" key="4">
    <source>
        <dbReference type="Proteomes" id="UP001146793"/>
    </source>
</evidence>
<dbReference type="CDD" id="cd11709">
    <property type="entry name" value="SPRY"/>
    <property type="match status" value="1"/>
</dbReference>
<dbReference type="PANTHER" id="PTHR12245:SF5">
    <property type="entry name" value="SPRY DOMAIN-CONTAINING SOCS BOX PROTEIN 3"/>
    <property type="match status" value="1"/>
</dbReference>
<dbReference type="InterPro" id="IPR003877">
    <property type="entry name" value="SPRY_dom"/>
</dbReference>
<organism evidence="2 4">
    <name type="scientific">Anaeramoeba flamelloides</name>
    <dbReference type="NCBI Taxonomy" id="1746091"/>
    <lineage>
        <taxon>Eukaryota</taxon>
        <taxon>Metamonada</taxon>
        <taxon>Anaeramoebidae</taxon>
        <taxon>Anaeramoeba</taxon>
    </lineage>
</organism>
<dbReference type="InterPro" id="IPR050672">
    <property type="entry name" value="FBXO45-Fsn/SPSB_families"/>
</dbReference>
<dbReference type="InterPro" id="IPR043136">
    <property type="entry name" value="B30.2/SPRY_sf"/>
</dbReference>
<dbReference type="Gene3D" id="2.60.120.920">
    <property type="match status" value="1"/>
</dbReference>
<dbReference type="Proteomes" id="UP001146793">
    <property type="component" value="Unassembled WGS sequence"/>
</dbReference>
<accession>A0AAV7Y2C9</accession>